<dbReference type="KEGG" id="hro:HELRODRAFT_85646"/>
<dbReference type="InParanoid" id="T1G611"/>
<evidence type="ECO:0000256" key="3">
    <source>
        <dbReference type="PROSITE-ProRule" id="PRU00221"/>
    </source>
</evidence>
<feature type="repeat" description="WD" evidence="3">
    <location>
        <begin position="376"/>
        <end position="410"/>
    </location>
</feature>
<dbReference type="Pfam" id="PF00400">
    <property type="entry name" value="WD40"/>
    <property type="match status" value="6"/>
</dbReference>
<dbReference type="InterPro" id="IPR036322">
    <property type="entry name" value="WD40_repeat_dom_sf"/>
</dbReference>
<dbReference type="AlphaFoldDB" id="T1G611"/>
<evidence type="ECO:0000313" key="7">
    <source>
        <dbReference type="EnsemblMetazoa" id="HelroP85646"/>
    </source>
</evidence>
<dbReference type="PROSITE" id="PS50294">
    <property type="entry name" value="WD_REPEATS_REGION"/>
    <property type="match status" value="4"/>
</dbReference>
<feature type="repeat" description="WD" evidence="3">
    <location>
        <begin position="501"/>
        <end position="533"/>
    </location>
</feature>
<dbReference type="RefSeq" id="XP_009024625.1">
    <property type="nucleotide sequence ID" value="XM_009026377.1"/>
</dbReference>
<dbReference type="SMART" id="SM00320">
    <property type="entry name" value="WD40"/>
    <property type="match status" value="7"/>
</dbReference>
<organism evidence="7 8">
    <name type="scientific">Helobdella robusta</name>
    <name type="common">Californian leech</name>
    <dbReference type="NCBI Taxonomy" id="6412"/>
    <lineage>
        <taxon>Eukaryota</taxon>
        <taxon>Metazoa</taxon>
        <taxon>Spiralia</taxon>
        <taxon>Lophotrochozoa</taxon>
        <taxon>Annelida</taxon>
        <taxon>Clitellata</taxon>
        <taxon>Hirudinea</taxon>
        <taxon>Rhynchobdellida</taxon>
        <taxon>Glossiphoniidae</taxon>
        <taxon>Helobdella</taxon>
    </lineage>
</organism>
<keyword evidence="2" id="KW-0677">Repeat</keyword>
<dbReference type="GeneID" id="20216508"/>
<dbReference type="Gene3D" id="2.130.10.10">
    <property type="entry name" value="YVTN repeat-like/Quinoprotein amine dehydrogenase"/>
    <property type="match status" value="2"/>
</dbReference>
<feature type="repeat" description="WD" evidence="3">
    <location>
        <begin position="292"/>
        <end position="333"/>
    </location>
</feature>
<keyword evidence="8" id="KW-1185">Reference proteome</keyword>
<dbReference type="SUPFAM" id="SSF50978">
    <property type="entry name" value="WD40 repeat-like"/>
    <property type="match status" value="1"/>
</dbReference>
<proteinExistence type="predicted"/>
<evidence type="ECO:0000313" key="6">
    <source>
        <dbReference type="EMBL" id="ESN97159.1"/>
    </source>
</evidence>
<dbReference type="GO" id="GO:0035082">
    <property type="term" value="P:axoneme assembly"/>
    <property type="evidence" value="ECO:0000318"/>
    <property type="project" value="GO_Central"/>
</dbReference>
<gene>
    <name evidence="7" type="primary">20216508</name>
    <name evidence="6" type="ORF">HELRODRAFT_85646</name>
</gene>
<feature type="region of interest" description="Disordered" evidence="5">
    <location>
        <begin position="162"/>
        <end position="216"/>
    </location>
</feature>
<keyword evidence="1 3" id="KW-0853">WD repeat</keyword>
<accession>T1G611</accession>
<dbReference type="GO" id="GO:1990716">
    <property type="term" value="C:axonemal central apparatus"/>
    <property type="evidence" value="ECO:0000318"/>
    <property type="project" value="GO_Central"/>
</dbReference>
<dbReference type="EnsemblMetazoa" id="HelroT85646">
    <property type="protein sequence ID" value="HelroP85646"/>
    <property type="gene ID" value="HelroG85646"/>
</dbReference>
<name>T1G611_HELRO</name>
<dbReference type="PANTHER" id="PTHR14604:SF3">
    <property type="entry name" value="SPERM-ASSOCIATED ANTIGEN 16 PROTEIN"/>
    <property type="match status" value="1"/>
</dbReference>
<dbReference type="InterPro" id="IPR015943">
    <property type="entry name" value="WD40/YVTN_repeat-like_dom_sf"/>
</dbReference>
<evidence type="ECO:0000256" key="1">
    <source>
        <dbReference type="ARBA" id="ARBA00022574"/>
    </source>
</evidence>
<evidence type="ECO:0000256" key="5">
    <source>
        <dbReference type="SAM" id="MobiDB-lite"/>
    </source>
</evidence>
<feature type="repeat" description="WD" evidence="3">
    <location>
        <begin position="334"/>
        <end position="368"/>
    </location>
</feature>
<protein>
    <submittedName>
        <fullName evidence="6 7">Uncharacterized protein</fullName>
    </submittedName>
</protein>
<dbReference type="InterPro" id="IPR020472">
    <property type="entry name" value="WD40_PAC1"/>
</dbReference>
<dbReference type="PROSITE" id="PS50082">
    <property type="entry name" value="WD_REPEATS_2"/>
    <property type="match status" value="5"/>
</dbReference>
<dbReference type="InterPro" id="IPR019775">
    <property type="entry name" value="WD40_repeat_CS"/>
</dbReference>
<dbReference type="STRING" id="6412.T1G611"/>
<keyword evidence="4" id="KW-0175">Coiled coil</keyword>
<feature type="compositionally biased region" description="Polar residues" evidence="5">
    <location>
        <begin position="171"/>
        <end position="185"/>
    </location>
</feature>
<dbReference type="PRINTS" id="PR00320">
    <property type="entry name" value="GPROTEINBRPT"/>
</dbReference>
<dbReference type="CDD" id="cd00200">
    <property type="entry name" value="WD40"/>
    <property type="match status" value="1"/>
</dbReference>
<evidence type="ECO:0000256" key="4">
    <source>
        <dbReference type="SAM" id="Coils"/>
    </source>
</evidence>
<feature type="coiled-coil region" evidence="4">
    <location>
        <begin position="45"/>
        <end position="72"/>
    </location>
</feature>
<sequence>PEVPEDYIRNFMVTMGLVKSLEVFQQEWFELIEKGIIKPQEYEYLDDIYTVNMRLEKELQDSQKEAQRFKIVACKFRDRFAKLLKERDHHKLLHRRLYIENERLKKDMSKVKEHFSQYEPTISRMVSKYEIAMKEKMLAKLQLEKIQRQISTLQKIHKLFNKQQKLQQQQRNSGTSGDKNNSKTFDSSKKRLSFSPAGGAKSGAKNDGKKNSWSKIPADLGYNPKLSNVKVTPAYLQKPDGYRLNKQFPAHGEAVTRLKQPTAANLVATTSDDMTCKLWTFQNFNLDLQNCLQGHSDWVSDCDFNPCGSSLATVSGDNTLKIWDVHTTCLLHTFYDHVRAVWGCSWHIAGDLVATCSLDKTARIWDLNCLRCRHILRGHSDSVNSVQFLDHSNIMLTSSTDKKICLWDVRMNICGGVYTGHKDPVNQAGFNLRGNCIISCDMGGNLKTWDVRTRAPLTQLTLSTKSVNMAVFDSTGTLAVAACNDGCVKLVELSSQKVKEMAGHMDSVQCVYMDFDGEYVISGSSDRTIGIWS</sequence>
<reference evidence="6 8" key="2">
    <citation type="journal article" date="2013" name="Nature">
        <title>Insights into bilaterian evolution from three spiralian genomes.</title>
        <authorList>
            <person name="Simakov O."/>
            <person name="Marletaz F."/>
            <person name="Cho S.J."/>
            <person name="Edsinger-Gonzales E."/>
            <person name="Havlak P."/>
            <person name="Hellsten U."/>
            <person name="Kuo D.H."/>
            <person name="Larsson T."/>
            <person name="Lv J."/>
            <person name="Arendt D."/>
            <person name="Savage R."/>
            <person name="Osoegawa K."/>
            <person name="de Jong P."/>
            <person name="Grimwood J."/>
            <person name="Chapman J.A."/>
            <person name="Shapiro H."/>
            <person name="Aerts A."/>
            <person name="Otillar R.P."/>
            <person name="Terry A.Y."/>
            <person name="Boore J.L."/>
            <person name="Grigoriev I.V."/>
            <person name="Lindberg D.R."/>
            <person name="Seaver E.C."/>
            <person name="Weisblat D.A."/>
            <person name="Putnam N.H."/>
            <person name="Rokhsar D.S."/>
        </authorList>
    </citation>
    <scope>NUCLEOTIDE SEQUENCE</scope>
</reference>
<dbReference type="PROSITE" id="PS00678">
    <property type="entry name" value="WD_REPEATS_1"/>
    <property type="match status" value="3"/>
</dbReference>
<dbReference type="PANTHER" id="PTHR14604">
    <property type="entry name" value="WD40 REPEAT PF20"/>
    <property type="match status" value="1"/>
</dbReference>
<reference evidence="8" key="1">
    <citation type="submission" date="2012-12" db="EMBL/GenBank/DDBJ databases">
        <authorList>
            <person name="Hellsten U."/>
            <person name="Grimwood J."/>
            <person name="Chapman J.A."/>
            <person name="Shapiro H."/>
            <person name="Aerts A."/>
            <person name="Otillar R.P."/>
            <person name="Terry A.Y."/>
            <person name="Boore J.L."/>
            <person name="Simakov O."/>
            <person name="Marletaz F."/>
            <person name="Cho S.-J."/>
            <person name="Edsinger-Gonzales E."/>
            <person name="Havlak P."/>
            <person name="Kuo D.-H."/>
            <person name="Larsson T."/>
            <person name="Lv J."/>
            <person name="Arendt D."/>
            <person name="Savage R."/>
            <person name="Osoegawa K."/>
            <person name="de Jong P."/>
            <person name="Lindberg D.R."/>
            <person name="Seaver E.C."/>
            <person name="Weisblat D.A."/>
            <person name="Putnam N.H."/>
            <person name="Grigoriev I.V."/>
            <person name="Rokhsar D.S."/>
        </authorList>
    </citation>
    <scope>NUCLEOTIDE SEQUENCE</scope>
</reference>
<evidence type="ECO:0000256" key="2">
    <source>
        <dbReference type="ARBA" id="ARBA00022737"/>
    </source>
</evidence>
<dbReference type="FunFam" id="2.130.10.10:FF:001313">
    <property type="entry name" value="Predicted protein"/>
    <property type="match status" value="1"/>
</dbReference>
<dbReference type="HOGENOM" id="CLU_000288_57_18_1"/>
<evidence type="ECO:0000313" key="8">
    <source>
        <dbReference type="Proteomes" id="UP000015101"/>
    </source>
</evidence>
<dbReference type="CTD" id="20216508"/>
<reference evidence="7" key="3">
    <citation type="submission" date="2015-06" db="UniProtKB">
        <authorList>
            <consortium name="EnsemblMetazoa"/>
        </authorList>
    </citation>
    <scope>IDENTIFICATION</scope>
</reference>
<feature type="repeat" description="WD" evidence="3">
    <location>
        <begin position="418"/>
        <end position="459"/>
    </location>
</feature>
<dbReference type="InterPro" id="IPR001680">
    <property type="entry name" value="WD40_rpt"/>
</dbReference>
<dbReference type="InterPro" id="IPR050995">
    <property type="entry name" value="WD-F-box_domain-protein"/>
</dbReference>
<dbReference type="OMA" id="VSDDETW"/>
<dbReference type="Proteomes" id="UP000015101">
    <property type="component" value="Unassembled WGS sequence"/>
</dbReference>
<dbReference type="EMBL" id="AMQM01006351">
    <property type="status" value="NOT_ANNOTATED_CDS"/>
    <property type="molecule type" value="Genomic_DNA"/>
</dbReference>
<dbReference type="OrthoDB" id="538223at2759"/>
<dbReference type="eggNOG" id="KOG0266">
    <property type="taxonomic scope" value="Eukaryota"/>
</dbReference>
<dbReference type="EMBL" id="KB097417">
    <property type="protein sequence ID" value="ESN97159.1"/>
    <property type="molecule type" value="Genomic_DNA"/>
</dbReference>